<dbReference type="Pfam" id="PF01551">
    <property type="entry name" value="Peptidase_M23"/>
    <property type="match status" value="1"/>
</dbReference>
<dbReference type="InterPro" id="IPR016047">
    <property type="entry name" value="M23ase_b-sheet_dom"/>
</dbReference>
<dbReference type="Proteomes" id="UP000824093">
    <property type="component" value="Unassembled WGS sequence"/>
</dbReference>
<gene>
    <name evidence="4" type="ORF">IAB70_02885</name>
</gene>
<keyword evidence="2" id="KW-1133">Transmembrane helix</keyword>
<feature type="transmembrane region" description="Helical" evidence="2">
    <location>
        <begin position="16"/>
        <end position="37"/>
    </location>
</feature>
<proteinExistence type="predicted"/>
<dbReference type="Gene3D" id="2.70.70.10">
    <property type="entry name" value="Glucose Permease (Domain IIA)"/>
    <property type="match status" value="1"/>
</dbReference>
<evidence type="ECO:0000256" key="1">
    <source>
        <dbReference type="SAM" id="MobiDB-lite"/>
    </source>
</evidence>
<feature type="region of interest" description="Disordered" evidence="1">
    <location>
        <begin position="107"/>
        <end position="141"/>
    </location>
</feature>
<feature type="non-terminal residue" evidence="4">
    <location>
        <position position="264"/>
    </location>
</feature>
<accession>A0A9D1M0S2</accession>
<dbReference type="EMBL" id="DVNH01000021">
    <property type="protein sequence ID" value="HIU51555.1"/>
    <property type="molecule type" value="Genomic_DNA"/>
</dbReference>
<dbReference type="PANTHER" id="PTHR21666">
    <property type="entry name" value="PEPTIDASE-RELATED"/>
    <property type="match status" value="1"/>
</dbReference>
<reference evidence="4" key="2">
    <citation type="journal article" date="2021" name="PeerJ">
        <title>Extensive microbial diversity within the chicken gut microbiome revealed by metagenomics and culture.</title>
        <authorList>
            <person name="Gilroy R."/>
            <person name="Ravi A."/>
            <person name="Getino M."/>
            <person name="Pursley I."/>
            <person name="Horton D.L."/>
            <person name="Alikhan N.F."/>
            <person name="Baker D."/>
            <person name="Gharbi K."/>
            <person name="Hall N."/>
            <person name="Watson M."/>
            <person name="Adriaenssens E.M."/>
            <person name="Foster-Nyarko E."/>
            <person name="Jarju S."/>
            <person name="Secka A."/>
            <person name="Antonio M."/>
            <person name="Oren A."/>
            <person name="Chaudhuri R.R."/>
            <person name="La Ragione R."/>
            <person name="Hildebrand F."/>
            <person name="Pallen M.J."/>
        </authorList>
    </citation>
    <scope>NUCLEOTIDE SEQUENCE</scope>
    <source>
        <strain evidence="4">CHK195-15760</strain>
    </source>
</reference>
<protein>
    <submittedName>
        <fullName evidence="4">M23 family metallopeptidase</fullName>
    </submittedName>
</protein>
<dbReference type="PANTHER" id="PTHR21666:SF270">
    <property type="entry name" value="MUREIN HYDROLASE ACTIVATOR ENVC"/>
    <property type="match status" value="1"/>
</dbReference>
<dbReference type="InterPro" id="IPR011055">
    <property type="entry name" value="Dup_hybrid_motif"/>
</dbReference>
<dbReference type="AlphaFoldDB" id="A0A9D1M0S2"/>
<organism evidence="4 5">
    <name type="scientific">Candidatus Merdicola faecigallinarum</name>
    <dbReference type="NCBI Taxonomy" id="2840862"/>
    <lineage>
        <taxon>Bacteria</taxon>
        <taxon>Bacillati</taxon>
        <taxon>Bacillota</taxon>
        <taxon>Clostridia</taxon>
        <taxon>Candidatus Merdicola</taxon>
    </lineage>
</organism>
<name>A0A9D1M0S2_9FIRM</name>
<sequence>MRREKLQGKRFSKNTMYVSGAIIGLVIIALIVAIIIYGNHAKENSQTAKTDIESIAESENQTDSNALKQASSQIGKNVNEISNQTNEVTEKIAINTSNMEVENKVLENTVKEQKTSEKEEKTSKEETKKEETKKQEVKDPEFAKPVEGEIIKAYGKENLIFSETLNEWTTHLGIDIKAEKTTVVKAAEEGTVKAIKNDPRYGLTVIIEHTNGYKSVYSNLLTAEFVVVGEKVSKGQTIGTVGNTATFEIADESHLHFEILKDDV</sequence>
<feature type="domain" description="M23ase beta-sheet core" evidence="3">
    <location>
        <begin position="170"/>
        <end position="262"/>
    </location>
</feature>
<dbReference type="SUPFAM" id="SSF51261">
    <property type="entry name" value="Duplicated hybrid motif"/>
    <property type="match status" value="1"/>
</dbReference>
<evidence type="ECO:0000313" key="4">
    <source>
        <dbReference type="EMBL" id="HIU51555.1"/>
    </source>
</evidence>
<evidence type="ECO:0000259" key="3">
    <source>
        <dbReference type="Pfam" id="PF01551"/>
    </source>
</evidence>
<dbReference type="CDD" id="cd12797">
    <property type="entry name" value="M23_peptidase"/>
    <property type="match status" value="1"/>
</dbReference>
<evidence type="ECO:0000313" key="5">
    <source>
        <dbReference type="Proteomes" id="UP000824093"/>
    </source>
</evidence>
<reference evidence="4" key="1">
    <citation type="submission" date="2020-10" db="EMBL/GenBank/DDBJ databases">
        <authorList>
            <person name="Gilroy R."/>
        </authorList>
    </citation>
    <scope>NUCLEOTIDE SEQUENCE</scope>
    <source>
        <strain evidence="4">CHK195-15760</strain>
    </source>
</reference>
<keyword evidence="2" id="KW-0472">Membrane</keyword>
<comment type="caution">
    <text evidence="4">The sequence shown here is derived from an EMBL/GenBank/DDBJ whole genome shotgun (WGS) entry which is preliminary data.</text>
</comment>
<dbReference type="InterPro" id="IPR050570">
    <property type="entry name" value="Cell_wall_metabolism_enzyme"/>
</dbReference>
<evidence type="ECO:0000256" key="2">
    <source>
        <dbReference type="SAM" id="Phobius"/>
    </source>
</evidence>
<keyword evidence="2" id="KW-0812">Transmembrane</keyword>
<dbReference type="GO" id="GO:0004222">
    <property type="term" value="F:metalloendopeptidase activity"/>
    <property type="evidence" value="ECO:0007669"/>
    <property type="project" value="TreeGrafter"/>
</dbReference>